<dbReference type="PANTHER" id="PTHR33915">
    <property type="entry name" value="OSJNBA0033G05.11 PROTEIN"/>
    <property type="match status" value="1"/>
</dbReference>
<dbReference type="EMBL" id="JAYMYS010000006">
    <property type="protein sequence ID" value="KAK7388573.1"/>
    <property type="molecule type" value="Genomic_DNA"/>
</dbReference>
<accession>A0AAN9XDG3</accession>
<evidence type="ECO:0000313" key="2">
    <source>
        <dbReference type="EMBL" id="KAK7388573.1"/>
    </source>
</evidence>
<dbReference type="CDD" id="cd09487">
    <property type="entry name" value="SAM_superfamily"/>
    <property type="match status" value="1"/>
</dbReference>
<feature type="region of interest" description="Disordered" evidence="1">
    <location>
        <begin position="235"/>
        <end position="280"/>
    </location>
</feature>
<dbReference type="AlphaFoldDB" id="A0AAN9XDG3"/>
<reference evidence="2 3" key="1">
    <citation type="submission" date="2024-01" db="EMBL/GenBank/DDBJ databases">
        <title>The genomes of 5 underutilized Papilionoideae crops provide insights into root nodulation and disease resistanc.</title>
        <authorList>
            <person name="Jiang F."/>
        </authorList>
    </citation>
    <scope>NUCLEOTIDE SEQUENCE [LARGE SCALE GENOMIC DNA]</scope>
    <source>
        <strain evidence="2">DUOXIRENSHENG_FW03</strain>
        <tissue evidence="2">Leaves</tissue>
    </source>
</reference>
<name>A0AAN9XDG3_PSOTE</name>
<dbReference type="PANTHER" id="PTHR33915:SF3">
    <property type="entry name" value="STERILE ALPHA MOTIF (SAM) DOMAIN PROTEIN"/>
    <property type="match status" value="1"/>
</dbReference>
<organism evidence="2 3">
    <name type="scientific">Psophocarpus tetragonolobus</name>
    <name type="common">Winged bean</name>
    <name type="synonym">Dolichos tetragonolobus</name>
    <dbReference type="NCBI Taxonomy" id="3891"/>
    <lineage>
        <taxon>Eukaryota</taxon>
        <taxon>Viridiplantae</taxon>
        <taxon>Streptophyta</taxon>
        <taxon>Embryophyta</taxon>
        <taxon>Tracheophyta</taxon>
        <taxon>Spermatophyta</taxon>
        <taxon>Magnoliopsida</taxon>
        <taxon>eudicotyledons</taxon>
        <taxon>Gunneridae</taxon>
        <taxon>Pentapetalae</taxon>
        <taxon>rosids</taxon>
        <taxon>fabids</taxon>
        <taxon>Fabales</taxon>
        <taxon>Fabaceae</taxon>
        <taxon>Papilionoideae</taxon>
        <taxon>50 kb inversion clade</taxon>
        <taxon>NPAAA clade</taxon>
        <taxon>indigoferoid/millettioid clade</taxon>
        <taxon>Phaseoleae</taxon>
        <taxon>Psophocarpus</taxon>
    </lineage>
</organism>
<evidence type="ECO:0000313" key="3">
    <source>
        <dbReference type="Proteomes" id="UP001386955"/>
    </source>
</evidence>
<sequence length="302" mass="34513">MATSNLSLSYHFGTTPSSAMDWFSWLSRTNLEPSLIYDYGLTFGRNELKLEDACHFNHEFLQSMGISIAKHRLEILKLVKKEEGATGRPKKLSGVIKKCLRKCMNKFVTREDGYHVVKVKGMPSMVPVSVPPPQINWYQGKLRGSLERKQIEKENEDLKEEKPLAVPPIPMYRSRTIALSGPLDGTRMSHEKMLQHRALKLSGPLDGRMHERIINTNRSPLMPRPLDARFVTTTKSPRVSGPLDPRVMLENRSPRLPRPSDATRAQTESPMDYSPYNKPKADFDFDDDHTLWPSLFQDLKPT</sequence>
<dbReference type="InterPro" id="IPR013761">
    <property type="entry name" value="SAM/pointed_sf"/>
</dbReference>
<proteinExistence type="predicted"/>
<gene>
    <name evidence="2" type="ORF">VNO78_23394</name>
</gene>
<evidence type="ECO:0008006" key="4">
    <source>
        <dbReference type="Google" id="ProtNLM"/>
    </source>
</evidence>
<dbReference type="SUPFAM" id="SSF47769">
    <property type="entry name" value="SAM/Pointed domain"/>
    <property type="match status" value="1"/>
</dbReference>
<evidence type="ECO:0000256" key="1">
    <source>
        <dbReference type="SAM" id="MobiDB-lite"/>
    </source>
</evidence>
<dbReference type="Gene3D" id="1.10.150.50">
    <property type="entry name" value="Transcription Factor, Ets-1"/>
    <property type="match status" value="1"/>
</dbReference>
<dbReference type="Proteomes" id="UP001386955">
    <property type="component" value="Unassembled WGS sequence"/>
</dbReference>
<keyword evidence="3" id="KW-1185">Reference proteome</keyword>
<protein>
    <recommendedName>
        <fullName evidence="4">SAM domain-containing protein</fullName>
    </recommendedName>
</protein>
<comment type="caution">
    <text evidence="2">The sequence shown here is derived from an EMBL/GenBank/DDBJ whole genome shotgun (WGS) entry which is preliminary data.</text>
</comment>